<feature type="transmembrane region" description="Helical" evidence="1">
    <location>
        <begin position="108"/>
        <end position="135"/>
    </location>
</feature>
<reference evidence="3 5" key="2">
    <citation type="journal article" date="2019" name="Genome Biol. Evol.">
        <title>Insights into the evolution of the New World diploid cottons (Gossypium, subgenus Houzingenia) based on genome sequencing.</title>
        <authorList>
            <person name="Grover C.E."/>
            <person name="Arick M.A. 2nd"/>
            <person name="Thrash A."/>
            <person name="Conover J.L."/>
            <person name="Sanders W.S."/>
            <person name="Peterson D.G."/>
            <person name="Frelichowski J.E."/>
            <person name="Scheffler J.A."/>
            <person name="Scheffler B.E."/>
            <person name="Wendel J.F."/>
        </authorList>
    </citation>
    <scope>NUCLEOTIDE SEQUENCE [LARGE SCALE GENOMIC DNA]</scope>
    <source>
        <strain evidence="3">8</strain>
        <tissue evidence="3">Leaf</tissue>
    </source>
</reference>
<dbReference type="Gramene" id="KJB30834">
    <property type="protein sequence ID" value="KJB30834"/>
    <property type="gene ID" value="B456_005G163000"/>
</dbReference>
<gene>
    <name evidence="2" type="ORF">B456_005G163000</name>
    <name evidence="3" type="ORF">Gorai_016885</name>
</gene>
<dbReference type="Proteomes" id="UP000032304">
    <property type="component" value="Chromosome 5"/>
</dbReference>
<proteinExistence type="predicted"/>
<dbReference type="EMBL" id="JABEZZ010000005">
    <property type="protein sequence ID" value="MBA0586132.1"/>
    <property type="molecule type" value="Genomic_DNA"/>
</dbReference>
<dbReference type="PANTHER" id="PTHR33782">
    <property type="entry name" value="OS01G0121600 PROTEIN"/>
    <property type="match status" value="1"/>
</dbReference>
<name>A0A0D2RG60_GOSRA</name>
<dbReference type="STRING" id="29730.A0A0D2RG60"/>
<dbReference type="PANTHER" id="PTHR33782:SF17">
    <property type="match status" value="1"/>
</dbReference>
<evidence type="ECO:0000313" key="2">
    <source>
        <dbReference type="EMBL" id="KJB30834.1"/>
    </source>
</evidence>
<dbReference type="EMBL" id="CM001744">
    <property type="protein sequence ID" value="KJB30834.1"/>
    <property type="molecule type" value="Genomic_DNA"/>
</dbReference>
<protein>
    <submittedName>
        <fullName evidence="2">Uncharacterized protein</fullName>
    </submittedName>
</protein>
<sequence length="140" mass="16352">METTSSLCNNHSLASPLPFRPPSKTLFTKILASKRDAHSHNFDGKLVEQNMIVLRMRIHELTKSEKSYEPPRHWMEWEKEYKKSYYDLDVCEALGYLQYKLMETRPSFALGMAVLLLLSLPTSFAIVLFHLMHIIKGFYL</sequence>
<keyword evidence="4" id="KW-1185">Reference proteome</keyword>
<dbReference type="OMA" id="TVCADYY"/>
<organism evidence="2 4">
    <name type="scientific">Gossypium raimondii</name>
    <name type="common">Peruvian cotton</name>
    <name type="synonym">Gossypium klotzschianum subsp. raimondii</name>
    <dbReference type="NCBI Taxonomy" id="29730"/>
    <lineage>
        <taxon>Eukaryota</taxon>
        <taxon>Viridiplantae</taxon>
        <taxon>Streptophyta</taxon>
        <taxon>Embryophyta</taxon>
        <taxon>Tracheophyta</taxon>
        <taxon>Spermatophyta</taxon>
        <taxon>Magnoliopsida</taxon>
        <taxon>eudicotyledons</taxon>
        <taxon>Gunneridae</taxon>
        <taxon>Pentapetalae</taxon>
        <taxon>rosids</taxon>
        <taxon>malvids</taxon>
        <taxon>Malvales</taxon>
        <taxon>Malvaceae</taxon>
        <taxon>Malvoideae</taxon>
        <taxon>Gossypium</taxon>
    </lineage>
</organism>
<dbReference type="AlphaFoldDB" id="A0A0D2RG60"/>
<evidence type="ECO:0000256" key="1">
    <source>
        <dbReference type="SAM" id="Phobius"/>
    </source>
</evidence>
<dbReference type="Proteomes" id="UP000593578">
    <property type="component" value="Unassembled WGS sequence"/>
</dbReference>
<accession>A0A0D2RG60</accession>
<evidence type="ECO:0000313" key="4">
    <source>
        <dbReference type="Proteomes" id="UP000032304"/>
    </source>
</evidence>
<evidence type="ECO:0000313" key="3">
    <source>
        <dbReference type="EMBL" id="MBA0586132.1"/>
    </source>
</evidence>
<evidence type="ECO:0000313" key="5">
    <source>
        <dbReference type="Proteomes" id="UP000593578"/>
    </source>
</evidence>
<reference evidence="2 4" key="1">
    <citation type="journal article" date="2012" name="Nature">
        <title>Repeated polyploidization of Gossypium genomes and the evolution of spinnable cotton fibres.</title>
        <authorList>
            <person name="Paterson A.H."/>
            <person name="Wendel J.F."/>
            <person name="Gundlach H."/>
            <person name="Guo H."/>
            <person name="Jenkins J."/>
            <person name="Jin D."/>
            <person name="Llewellyn D."/>
            <person name="Showmaker K.C."/>
            <person name="Shu S."/>
            <person name="Udall J."/>
            <person name="Yoo M.J."/>
            <person name="Byers R."/>
            <person name="Chen W."/>
            <person name="Doron-Faigenboim A."/>
            <person name="Duke M.V."/>
            <person name="Gong L."/>
            <person name="Grimwood J."/>
            <person name="Grover C."/>
            <person name="Grupp K."/>
            <person name="Hu G."/>
            <person name="Lee T.H."/>
            <person name="Li J."/>
            <person name="Lin L."/>
            <person name="Liu T."/>
            <person name="Marler B.S."/>
            <person name="Page J.T."/>
            <person name="Roberts A.W."/>
            <person name="Romanel E."/>
            <person name="Sanders W.S."/>
            <person name="Szadkowski E."/>
            <person name="Tan X."/>
            <person name="Tang H."/>
            <person name="Xu C."/>
            <person name="Wang J."/>
            <person name="Wang Z."/>
            <person name="Zhang D."/>
            <person name="Zhang L."/>
            <person name="Ashrafi H."/>
            <person name="Bedon F."/>
            <person name="Bowers J.E."/>
            <person name="Brubaker C.L."/>
            <person name="Chee P.W."/>
            <person name="Das S."/>
            <person name="Gingle A.R."/>
            <person name="Haigler C.H."/>
            <person name="Harker D."/>
            <person name="Hoffmann L.V."/>
            <person name="Hovav R."/>
            <person name="Jones D.C."/>
            <person name="Lemke C."/>
            <person name="Mansoor S."/>
            <person name="ur Rahman M."/>
            <person name="Rainville L.N."/>
            <person name="Rambani A."/>
            <person name="Reddy U.K."/>
            <person name="Rong J.K."/>
            <person name="Saranga Y."/>
            <person name="Scheffler B.E."/>
            <person name="Scheffler J.A."/>
            <person name="Stelly D.M."/>
            <person name="Triplett B.A."/>
            <person name="Van Deynze A."/>
            <person name="Vaslin M.F."/>
            <person name="Waghmare V.N."/>
            <person name="Walford S.A."/>
            <person name="Wright R.J."/>
            <person name="Zaki E.A."/>
            <person name="Zhang T."/>
            <person name="Dennis E.S."/>
            <person name="Mayer K.F."/>
            <person name="Peterson D.G."/>
            <person name="Rokhsar D.S."/>
            <person name="Wang X."/>
            <person name="Schmutz J."/>
        </authorList>
    </citation>
    <scope>NUCLEOTIDE SEQUENCE [LARGE SCALE GENOMIC DNA]</scope>
</reference>
<keyword evidence="1" id="KW-0472">Membrane</keyword>
<reference evidence="3" key="3">
    <citation type="submission" date="2020-04" db="EMBL/GenBank/DDBJ databases">
        <authorList>
            <person name="Grover C.E."/>
            <person name="Arick M.A. II"/>
            <person name="Thrash A."/>
            <person name="Conover J.L."/>
            <person name="Sanders W.S."/>
            <person name="Peterson D.G."/>
            <person name="Scheffler J.A."/>
            <person name="Scheffler B.E."/>
            <person name="Wendel J.F."/>
        </authorList>
    </citation>
    <scope>NUCLEOTIDE SEQUENCE</scope>
    <source>
        <strain evidence="3">8</strain>
        <tissue evidence="3">Leaf</tissue>
    </source>
</reference>
<keyword evidence="1" id="KW-0812">Transmembrane</keyword>
<dbReference type="eggNOG" id="ENOG502SR89">
    <property type="taxonomic scope" value="Eukaryota"/>
</dbReference>
<keyword evidence="1" id="KW-1133">Transmembrane helix</keyword>